<feature type="region of interest" description="Disordered" evidence="1">
    <location>
        <begin position="141"/>
        <end position="199"/>
    </location>
</feature>
<dbReference type="PIRSF" id="PIRSF037943">
    <property type="entry name" value="Sperm-assoc_antigen_PAG7"/>
    <property type="match status" value="1"/>
</dbReference>
<dbReference type="Pfam" id="PF01424">
    <property type="entry name" value="R3H"/>
    <property type="match status" value="1"/>
</dbReference>
<dbReference type="InterPro" id="IPR017330">
    <property type="entry name" value="SPAG7"/>
</dbReference>
<gene>
    <name evidence="3" type="primary">Spag7</name>
</gene>
<evidence type="ECO:0000313" key="3">
    <source>
        <dbReference type="EMBL" id="CAB3266508.1"/>
    </source>
</evidence>
<dbReference type="PROSITE" id="PS51061">
    <property type="entry name" value="R3H"/>
    <property type="match status" value="1"/>
</dbReference>
<feature type="region of interest" description="Disordered" evidence="1">
    <location>
        <begin position="1"/>
        <end position="34"/>
    </location>
</feature>
<accession>A0A6F9DU05</accession>
<dbReference type="SUPFAM" id="SSF82708">
    <property type="entry name" value="R3H domain"/>
    <property type="match status" value="1"/>
</dbReference>
<feature type="compositionally biased region" description="Basic and acidic residues" evidence="1">
    <location>
        <begin position="141"/>
        <end position="152"/>
    </location>
</feature>
<reference evidence="3" key="1">
    <citation type="submission" date="2020-04" db="EMBL/GenBank/DDBJ databases">
        <authorList>
            <person name="Neveu A P."/>
        </authorList>
    </citation>
    <scope>NUCLEOTIDE SEQUENCE</scope>
    <source>
        <tissue evidence="3">Whole embryo</tissue>
    </source>
</reference>
<dbReference type="Gene3D" id="3.30.1370.50">
    <property type="entry name" value="R3H-like domain"/>
    <property type="match status" value="1"/>
</dbReference>
<evidence type="ECO:0000259" key="2">
    <source>
        <dbReference type="PROSITE" id="PS51061"/>
    </source>
</evidence>
<evidence type="ECO:0000256" key="1">
    <source>
        <dbReference type="SAM" id="MobiDB-lite"/>
    </source>
</evidence>
<dbReference type="GO" id="GO:0003676">
    <property type="term" value="F:nucleic acid binding"/>
    <property type="evidence" value="ECO:0007669"/>
    <property type="project" value="UniProtKB-UniRule"/>
</dbReference>
<sequence length="222" mass="25615">MADLLGSILGSMQKPPTASEEERKKAKAHQEKLKKLQKVEREQKEKFRVEVEKTISDFARDSSKTRHRLKAMNKLQRTIVHEIAEIAGITSQAFGVEDNDRYVMLFKKEDPPTEDEINAYKHGEEWNKETQEKVKQQKIVEVEESKHTKSNDVSEPMSNYKDKYNHLIGTSAAKDAARRTEANKTFGMVPSTNKRDQRSIEETLNQIRAKKRQKVSDEEPSS</sequence>
<dbReference type="PANTHER" id="PTHR13498:SF3">
    <property type="entry name" value="SPERM-ASSOCIATED ANTIGEN 7"/>
    <property type="match status" value="1"/>
</dbReference>
<dbReference type="InterPro" id="IPR036867">
    <property type="entry name" value="R3H_dom_sf"/>
</dbReference>
<dbReference type="InterPro" id="IPR001374">
    <property type="entry name" value="R3H_dom"/>
</dbReference>
<feature type="domain" description="R3H" evidence="2">
    <location>
        <begin position="45"/>
        <end position="108"/>
    </location>
</feature>
<proteinExistence type="evidence at transcript level"/>
<dbReference type="SMART" id="SM00393">
    <property type="entry name" value="R3H"/>
    <property type="match status" value="1"/>
</dbReference>
<protein>
    <submittedName>
        <fullName evidence="3">Sperm-associated antigen 7 homolog</fullName>
    </submittedName>
</protein>
<dbReference type="EMBL" id="LR790646">
    <property type="protein sequence ID" value="CAB3266508.1"/>
    <property type="molecule type" value="mRNA"/>
</dbReference>
<name>A0A6F9DU05_9ASCI</name>
<dbReference type="PANTHER" id="PTHR13498">
    <property type="entry name" value="SPERM ASSOCIATED ANTIGEN 7"/>
    <property type="match status" value="1"/>
</dbReference>
<dbReference type="AlphaFoldDB" id="A0A6F9DU05"/>
<organism evidence="3">
    <name type="scientific">Phallusia mammillata</name>
    <dbReference type="NCBI Taxonomy" id="59560"/>
    <lineage>
        <taxon>Eukaryota</taxon>
        <taxon>Metazoa</taxon>
        <taxon>Chordata</taxon>
        <taxon>Tunicata</taxon>
        <taxon>Ascidiacea</taxon>
        <taxon>Phlebobranchia</taxon>
        <taxon>Ascidiidae</taxon>
        <taxon>Phallusia</taxon>
    </lineage>
</organism>
<feature type="compositionally biased region" description="Basic and acidic residues" evidence="1">
    <location>
        <begin position="20"/>
        <end position="34"/>
    </location>
</feature>